<feature type="compositionally biased region" description="Low complexity" evidence="1">
    <location>
        <begin position="52"/>
        <end position="72"/>
    </location>
</feature>
<keyword evidence="4" id="KW-1185">Reference proteome</keyword>
<evidence type="ECO:0000313" key="3">
    <source>
        <dbReference type="EMBL" id="EEF29864.1"/>
    </source>
</evidence>
<dbReference type="PROSITE" id="PS50020">
    <property type="entry name" value="WW_DOMAIN_2"/>
    <property type="match status" value="2"/>
</dbReference>
<gene>
    <name evidence="3" type="ORF">RCOM_0369220</name>
</gene>
<dbReference type="PANTHER" id="PTHR47852">
    <property type="entry name" value="OS06G0298400 PROTEIN"/>
    <property type="match status" value="1"/>
</dbReference>
<dbReference type="InterPro" id="IPR036020">
    <property type="entry name" value="WW_dom_sf"/>
</dbReference>
<feature type="domain" description="WW" evidence="2">
    <location>
        <begin position="180"/>
        <end position="214"/>
    </location>
</feature>
<feature type="domain" description="WW" evidence="2">
    <location>
        <begin position="930"/>
        <end position="964"/>
    </location>
</feature>
<dbReference type="Pfam" id="PF00397">
    <property type="entry name" value="WW"/>
    <property type="match status" value="2"/>
</dbReference>
<dbReference type="SUPFAM" id="SSF51045">
    <property type="entry name" value="WW domain"/>
    <property type="match status" value="2"/>
</dbReference>
<proteinExistence type="predicted"/>
<dbReference type="OrthoDB" id="2367685at2759"/>
<name>B9T2P3_RICCO</name>
<accession>B9T2P3</accession>
<dbReference type="EMBL" id="EQ974388">
    <property type="protein sequence ID" value="EEF29864.1"/>
    <property type="molecule type" value="Genomic_DNA"/>
</dbReference>
<evidence type="ECO:0000256" key="1">
    <source>
        <dbReference type="SAM" id="MobiDB-lite"/>
    </source>
</evidence>
<reference evidence="4" key="1">
    <citation type="journal article" date="2010" name="Nat. Biotechnol.">
        <title>Draft genome sequence of the oilseed species Ricinus communis.</title>
        <authorList>
            <person name="Chan A.P."/>
            <person name="Crabtree J."/>
            <person name="Zhao Q."/>
            <person name="Lorenzi H."/>
            <person name="Orvis J."/>
            <person name="Puiu D."/>
            <person name="Melake-Berhan A."/>
            <person name="Jones K.M."/>
            <person name="Redman J."/>
            <person name="Chen G."/>
            <person name="Cahoon E.B."/>
            <person name="Gedil M."/>
            <person name="Stanke M."/>
            <person name="Haas B.J."/>
            <person name="Wortman J.R."/>
            <person name="Fraser-Liggett C.M."/>
            <person name="Ravel J."/>
            <person name="Rabinowicz P.D."/>
        </authorList>
    </citation>
    <scope>NUCLEOTIDE SEQUENCE [LARGE SCALE GENOMIC DNA]</scope>
    <source>
        <strain evidence="4">cv. Hale</strain>
    </source>
</reference>
<feature type="compositionally biased region" description="Basic and acidic residues" evidence="1">
    <location>
        <begin position="124"/>
        <end position="134"/>
    </location>
</feature>
<protein>
    <recommendedName>
        <fullName evidence="2">WW domain-containing protein</fullName>
    </recommendedName>
</protein>
<dbReference type="SMART" id="SM00456">
    <property type="entry name" value="WW"/>
    <property type="match status" value="2"/>
</dbReference>
<dbReference type="Proteomes" id="UP000008311">
    <property type="component" value="Unassembled WGS sequence"/>
</dbReference>
<dbReference type="Gene3D" id="2.20.70.10">
    <property type="match status" value="2"/>
</dbReference>
<dbReference type="InParanoid" id="B9T2P3"/>
<dbReference type="PROSITE" id="PS01159">
    <property type="entry name" value="WW_DOMAIN_1"/>
    <property type="match status" value="2"/>
</dbReference>
<feature type="region of interest" description="Disordered" evidence="1">
    <location>
        <begin position="493"/>
        <end position="516"/>
    </location>
</feature>
<dbReference type="KEGG" id="rcu:8275726"/>
<evidence type="ECO:0000259" key="2">
    <source>
        <dbReference type="PROSITE" id="PS50020"/>
    </source>
</evidence>
<dbReference type="PANTHER" id="PTHR47852:SF2">
    <property type="entry name" value="WW DOMAIN-CONTAINING PROTEIN"/>
    <property type="match status" value="1"/>
</dbReference>
<feature type="compositionally biased region" description="Basic and acidic residues" evidence="1">
    <location>
        <begin position="82"/>
        <end position="91"/>
    </location>
</feature>
<feature type="region of interest" description="Disordered" evidence="1">
    <location>
        <begin position="22"/>
        <end position="111"/>
    </location>
</feature>
<sequence length="964" mass="104185">MGKRKERRLAALSNAGRRVKLDLFAEPSGDLGGSSVNGEVGEDIDPTKRAELPNSPSSSGQQLQNPLLLLGQYSDEELFEESNERLNHADAENSSLDHGGQEGPLGEGKGVDANAVEDLTEQKGELQEMERDSTPVDVLQSLEGGDSGESDSAASTDKGKEIDLAKQASVTGTPDAQVNADVCSGWRIVMHEESNQYYYWNTETGETSWEVPEVLAQTTHLIVPPTEIMETIPVDTNQSSSTSGIELDSSSAAASIGGSVSASLVSQSQEVHVNGPQMSEWLEVHKGDSVKEKNSITDVCQSEPQSNLSAANVLCSGEATNDELENGMDLPSNLMRQCECLLERLKSLKGYGSRLQCQGQMSKYILEVDIRLSDIKSLSSYASSLLPFWIHSQRQLKQLEDVINNEIYHLAVSSQMDDDVDATANAASNEKEKSCEIVGHDFDADGCENSRKSELPNFTATVENDSHNDLPHENVNARLISSLGLSDEHLKGGAAASEKVDGTAYPEPEFLPGEDVDMDVDMEVDDGVSAGITTVEDASSTKVFAPVNQLSRPNAPAEYATLPSGDESTVPLPPEEDWIPPPPPDSDQVPPPPPDNEQIPPPPPDEPPESSYPPVQSYMEMGQPLPYAEQYNLPYPDSNFQYYGPTVTVPTSNLYGHADGSQVAMTNASLYYEVVANTYAETAPIIVSPVDPVAYYNIQDASMVPLPAVSISKSSHLHDESCPMGFSTLASDQIRTGNDPIEAARKLELDVSAVAGKTVTASMGVASPSVIETPAAANGKENISAPSTNVVTASAAVPNTMTAPKGQSKVSRTKKRTVAVASSLRSNKKVSSLVDKWKAAKEELNENEEDEPENAYEILERKRQREIEEWRAKQIASGEAKDNANFQPLGGDWRERVKRRRAQAAKEAAQLPSEASIVANQQLDLAELSKGLPSGWQAYWDEASKQVYYGNVVTSETSWIKPTK</sequence>
<organism evidence="3 4">
    <name type="scientific">Ricinus communis</name>
    <name type="common">Castor bean</name>
    <dbReference type="NCBI Taxonomy" id="3988"/>
    <lineage>
        <taxon>Eukaryota</taxon>
        <taxon>Viridiplantae</taxon>
        <taxon>Streptophyta</taxon>
        <taxon>Embryophyta</taxon>
        <taxon>Tracheophyta</taxon>
        <taxon>Spermatophyta</taxon>
        <taxon>Magnoliopsida</taxon>
        <taxon>eudicotyledons</taxon>
        <taxon>Gunneridae</taxon>
        <taxon>Pentapetalae</taxon>
        <taxon>rosids</taxon>
        <taxon>fabids</taxon>
        <taxon>Malpighiales</taxon>
        <taxon>Euphorbiaceae</taxon>
        <taxon>Acalyphoideae</taxon>
        <taxon>Acalypheae</taxon>
        <taxon>Ricinus</taxon>
    </lineage>
</organism>
<dbReference type="eggNOG" id="ENOG502QTDD">
    <property type="taxonomic scope" value="Eukaryota"/>
</dbReference>
<feature type="region of interest" description="Disordered" evidence="1">
    <location>
        <begin position="554"/>
        <end position="617"/>
    </location>
</feature>
<evidence type="ECO:0000313" key="4">
    <source>
        <dbReference type="Proteomes" id="UP000008311"/>
    </source>
</evidence>
<feature type="region of interest" description="Disordered" evidence="1">
    <location>
        <begin position="124"/>
        <end position="159"/>
    </location>
</feature>
<dbReference type="CDD" id="cd00201">
    <property type="entry name" value="WW"/>
    <property type="match status" value="2"/>
</dbReference>
<dbReference type="InterPro" id="IPR001202">
    <property type="entry name" value="WW_dom"/>
</dbReference>
<feature type="compositionally biased region" description="Pro residues" evidence="1">
    <location>
        <begin position="579"/>
        <end position="605"/>
    </location>
</feature>
<dbReference type="STRING" id="3988.B9T2P3"/>
<dbReference type="AlphaFoldDB" id="B9T2P3"/>
<dbReference type="FunCoup" id="B9T2P3">
    <property type="interactions" value="615"/>
</dbReference>